<evidence type="ECO:0000256" key="3">
    <source>
        <dbReference type="ARBA" id="ARBA00023002"/>
    </source>
</evidence>
<feature type="domain" description="FAD-binding" evidence="5">
    <location>
        <begin position="12"/>
        <end position="67"/>
    </location>
</feature>
<dbReference type="AlphaFoldDB" id="A0A9P6K9V7"/>
<dbReference type="InterPro" id="IPR002938">
    <property type="entry name" value="FAD-bd"/>
</dbReference>
<keyword evidence="2" id="KW-0274">FAD</keyword>
<evidence type="ECO:0000313" key="6">
    <source>
        <dbReference type="EMBL" id="KAF9573946.1"/>
    </source>
</evidence>
<keyword evidence="3" id="KW-0560">Oxidoreductase</keyword>
<evidence type="ECO:0000259" key="5">
    <source>
        <dbReference type="Pfam" id="PF01494"/>
    </source>
</evidence>
<protein>
    <recommendedName>
        <fullName evidence="5">FAD-binding domain-containing protein</fullName>
    </recommendedName>
</protein>
<dbReference type="GO" id="GO:0071949">
    <property type="term" value="F:FAD binding"/>
    <property type="evidence" value="ECO:0007669"/>
    <property type="project" value="InterPro"/>
</dbReference>
<dbReference type="GO" id="GO:0016491">
    <property type="term" value="F:oxidoreductase activity"/>
    <property type="evidence" value="ECO:0007669"/>
    <property type="project" value="UniProtKB-KW"/>
</dbReference>
<dbReference type="InterPro" id="IPR036188">
    <property type="entry name" value="FAD/NAD-bd_sf"/>
</dbReference>
<feature type="transmembrane region" description="Helical" evidence="4">
    <location>
        <begin position="12"/>
        <end position="30"/>
    </location>
</feature>
<keyword evidence="4" id="KW-0812">Transmembrane</keyword>
<accession>A0A9P6K9V7</accession>
<keyword evidence="1" id="KW-0285">Flavoprotein</keyword>
<proteinExistence type="predicted"/>
<evidence type="ECO:0000313" key="7">
    <source>
        <dbReference type="Proteomes" id="UP000780801"/>
    </source>
</evidence>
<keyword evidence="7" id="KW-1185">Reference proteome</keyword>
<evidence type="ECO:0000256" key="4">
    <source>
        <dbReference type="SAM" id="Phobius"/>
    </source>
</evidence>
<keyword evidence="4" id="KW-1133">Transmembrane helix</keyword>
<name>A0A9P6K9V7_9FUNG</name>
<dbReference type="Gene3D" id="3.50.50.60">
    <property type="entry name" value="FAD/NAD(P)-binding domain"/>
    <property type="match status" value="1"/>
</dbReference>
<dbReference type="Pfam" id="PF01494">
    <property type="entry name" value="FAD_binding_3"/>
    <property type="match status" value="1"/>
</dbReference>
<organism evidence="6 7">
    <name type="scientific">Lunasporangiospora selenospora</name>
    <dbReference type="NCBI Taxonomy" id="979761"/>
    <lineage>
        <taxon>Eukaryota</taxon>
        <taxon>Fungi</taxon>
        <taxon>Fungi incertae sedis</taxon>
        <taxon>Mucoromycota</taxon>
        <taxon>Mortierellomycotina</taxon>
        <taxon>Mortierellomycetes</taxon>
        <taxon>Mortierellales</taxon>
        <taxon>Mortierellaceae</taxon>
        <taxon>Lunasporangiospora</taxon>
    </lineage>
</organism>
<comment type="caution">
    <text evidence="6">The sequence shown here is derived from an EMBL/GenBank/DDBJ whole genome shotgun (WGS) entry which is preliminary data.</text>
</comment>
<dbReference type="SUPFAM" id="SSF51905">
    <property type="entry name" value="FAD/NAD(P)-binding domain"/>
    <property type="match status" value="1"/>
</dbReference>
<evidence type="ECO:0000256" key="1">
    <source>
        <dbReference type="ARBA" id="ARBA00022630"/>
    </source>
</evidence>
<keyword evidence="4" id="KW-0472">Membrane</keyword>
<gene>
    <name evidence="6" type="ORF">BGW38_008368</name>
</gene>
<dbReference type="OrthoDB" id="655030at2759"/>
<evidence type="ECO:0000256" key="2">
    <source>
        <dbReference type="ARBA" id="ARBA00022827"/>
    </source>
</evidence>
<dbReference type="EMBL" id="JAABOA010005751">
    <property type="protein sequence ID" value="KAF9573946.1"/>
    <property type="molecule type" value="Genomic_DNA"/>
</dbReference>
<sequence length="67" mass="7110">MSAHPNIRPEPVKVLIVGAGIGGLMTAIMLERAGMDYLVFEKAKECLPLGSALSLTSACSYIFEQLG</sequence>
<dbReference type="Proteomes" id="UP000780801">
    <property type="component" value="Unassembled WGS sequence"/>
</dbReference>
<reference evidence="6" key="1">
    <citation type="journal article" date="2020" name="Fungal Divers.">
        <title>Resolving the Mortierellaceae phylogeny through synthesis of multi-gene phylogenetics and phylogenomics.</title>
        <authorList>
            <person name="Vandepol N."/>
            <person name="Liber J."/>
            <person name="Desiro A."/>
            <person name="Na H."/>
            <person name="Kennedy M."/>
            <person name="Barry K."/>
            <person name="Grigoriev I.V."/>
            <person name="Miller A.N."/>
            <person name="O'Donnell K."/>
            <person name="Stajich J.E."/>
            <person name="Bonito G."/>
        </authorList>
    </citation>
    <scope>NUCLEOTIDE SEQUENCE</scope>
    <source>
        <strain evidence="6">KOD1015</strain>
    </source>
</reference>
<feature type="non-terminal residue" evidence="6">
    <location>
        <position position="67"/>
    </location>
</feature>